<protein>
    <submittedName>
        <fullName evidence="1">Uncharacterized protein</fullName>
    </submittedName>
</protein>
<dbReference type="AlphaFoldDB" id="X1U1E0"/>
<proteinExistence type="predicted"/>
<evidence type="ECO:0000313" key="1">
    <source>
        <dbReference type="EMBL" id="GAI97441.1"/>
    </source>
</evidence>
<feature type="non-terminal residue" evidence="1">
    <location>
        <position position="1"/>
    </location>
</feature>
<organism evidence="1">
    <name type="scientific">marine sediment metagenome</name>
    <dbReference type="NCBI Taxonomy" id="412755"/>
    <lineage>
        <taxon>unclassified sequences</taxon>
        <taxon>metagenomes</taxon>
        <taxon>ecological metagenomes</taxon>
    </lineage>
</organism>
<sequence>DGSLTGISFHLPGDDDIPVDRFKKHRFPDGFDKFYVTWTAQSGKSLWIFVGRRGAQSARV</sequence>
<name>X1U1E0_9ZZZZ</name>
<gene>
    <name evidence="1" type="ORF">S12H4_33312</name>
</gene>
<comment type="caution">
    <text evidence="1">The sequence shown here is derived from an EMBL/GenBank/DDBJ whole genome shotgun (WGS) entry which is preliminary data.</text>
</comment>
<accession>X1U1E0</accession>
<reference evidence="1" key="1">
    <citation type="journal article" date="2014" name="Front. Microbiol.">
        <title>High frequency of phylogenetically diverse reductive dehalogenase-homologous genes in deep subseafloor sedimentary metagenomes.</title>
        <authorList>
            <person name="Kawai M."/>
            <person name="Futagami T."/>
            <person name="Toyoda A."/>
            <person name="Takaki Y."/>
            <person name="Nishi S."/>
            <person name="Hori S."/>
            <person name="Arai W."/>
            <person name="Tsubouchi T."/>
            <person name="Morono Y."/>
            <person name="Uchiyama I."/>
            <person name="Ito T."/>
            <person name="Fujiyama A."/>
            <person name="Inagaki F."/>
            <person name="Takami H."/>
        </authorList>
    </citation>
    <scope>NUCLEOTIDE SEQUENCE</scope>
    <source>
        <strain evidence="1">Expedition CK06-06</strain>
    </source>
</reference>
<dbReference type="EMBL" id="BARW01019620">
    <property type="protein sequence ID" value="GAI97441.1"/>
    <property type="molecule type" value="Genomic_DNA"/>
</dbReference>